<sequence>YQETSQCICLVGLLVRGGRVPCMDDCDQPRRPVCAMDSRQGSRVFNNLCLLDSWNLCYKTDYQLQLQMADCQEIYDEEYSREGKVPYKNPKVISLYSHNKVDPLYL</sequence>
<evidence type="ECO:0000313" key="1">
    <source>
        <dbReference type="EMBL" id="JAT13343.1"/>
    </source>
</evidence>
<reference evidence="1" key="1">
    <citation type="submission" date="2015-11" db="EMBL/GenBank/DDBJ databases">
        <title>De novo transcriptome assembly of four potential Pierce s Disease insect vectors from Arizona vineyards.</title>
        <authorList>
            <person name="Tassone E.E."/>
        </authorList>
    </citation>
    <scope>NUCLEOTIDE SEQUENCE</scope>
</reference>
<organism evidence="1">
    <name type="scientific">Graphocephala atropunctata</name>
    <dbReference type="NCBI Taxonomy" id="36148"/>
    <lineage>
        <taxon>Eukaryota</taxon>
        <taxon>Metazoa</taxon>
        <taxon>Ecdysozoa</taxon>
        <taxon>Arthropoda</taxon>
        <taxon>Hexapoda</taxon>
        <taxon>Insecta</taxon>
        <taxon>Pterygota</taxon>
        <taxon>Neoptera</taxon>
        <taxon>Paraneoptera</taxon>
        <taxon>Hemiptera</taxon>
        <taxon>Auchenorrhyncha</taxon>
        <taxon>Membracoidea</taxon>
        <taxon>Cicadellidae</taxon>
        <taxon>Cicadellinae</taxon>
        <taxon>Cicadellini</taxon>
        <taxon>Graphocephala</taxon>
    </lineage>
</organism>
<dbReference type="AlphaFoldDB" id="A0A1B6KPH0"/>
<gene>
    <name evidence="1" type="ORF">g.50057</name>
</gene>
<accession>A0A1B6KPH0</accession>
<dbReference type="EMBL" id="GEBQ01026634">
    <property type="protein sequence ID" value="JAT13343.1"/>
    <property type="molecule type" value="Transcribed_RNA"/>
</dbReference>
<protein>
    <recommendedName>
        <fullName evidence="2">Kazal-like domain-containing protein</fullName>
    </recommendedName>
</protein>
<name>A0A1B6KPH0_9HEMI</name>
<feature type="non-terminal residue" evidence="1">
    <location>
        <position position="1"/>
    </location>
</feature>
<evidence type="ECO:0008006" key="2">
    <source>
        <dbReference type="Google" id="ProtNLM"/>
    </source>
</evidence>
<proteinExistence type="predicted"/>
<dbReference type="Gene3D" id="3.30.60.30">
    <property type="match status" value="1"/>
</dbReference>